<evidence type="ECO:0000256" key="7">
    <source>
        <dbReference type="ARBA" id="ARBA00023136"/>
    </source>
</evidence>
<keyword evidence="4" id="KW-0997">Cell inner membrane</keyword>
<comment type="subcellular location">
    <subcellularLocation>
        <location evidence="1">Cell inner membrane</location>
        <topology evidence="1">Multi-pass membrane protein</topology>
    </subcellularLocation>
</comment>
<dbReference type="GO" id="GO:0005886">
    <property type="term" value="C:plasma membrane"/>
    <property type="evidence" value="ECO:0007669"/>
    <property type="project" value="UniProtKB-SubCell"/>
</dbReference>
<dbReference type="PRINTS" id="PR00812">
    <property type="entry name" value="BCTERIALGSPF"/>
</dbReference>
<dbReference type="Pfam" id="PF00482">
    <property type="entry name" value="T2SSF"/>
    <property type="match status" value="2"/>
</dbReference>
<evidence type="ECO:0000256" key="4">
    <source>
        <dbReference type="ARBA" id="ARBA00022519"/>
    </source>
</evidence>
<evidence type="ECO:0000256" key="3">
    <source>
        <dbReference type="ARBA" id="ARBA00022475"/>
    </source>
</evidence>
<comment type="caution">
    <text evidence="10">The sequence shown here is derived from an EMBL/GenBank/DDBJ whole genome shotgun (WGS) entry which is preliminary data.</text>
</comment>
<reference evidence="10 11" key="1">
    <citation type="submission" date="2020-07" db="EMBL/GenBank/DDBJ databases">
        <title>Sequencing the genomes of 1000 actinobacteria strains.</title>
        <authorList>
            <person name="Klenk H.-P."/>
        </authorList>
    </citation>
    <scope>NUCLEOTIDE SEQUENCE [LARGE SCALE GENOMIC DNA]</scope>
    <source>
        <strain evidence="10 11">DSM 23871</strain>
    </source>
</reference>
<evidence type="ECO:0000256" key="8">
    <source>
        <dbReference type="SAM" id="Phobius"/>
    </source>
</evidence>
<evidence type="ECO:0000256" key="1">
    <source>
        <dbReference type="ARBA" id="ARBA00004429"/>
    </source>
</evidence>
<protein>
    <submittedName>
        <fullName evidence="10">Type IV pilus assembly protein PilC</fullName>
    </submittedName>
</protein>
<keyword evidence="11" id="KW-1185">Reference proteome</keyword>
<evidence type="ECO:0000256" key="6">
    <source>
        <dbReference type="ARBA" id="ARBA00022989"/>
    </source>
</evidence>
<gene>
    <name evidence="10" type="ORF">BJ963_001986</name>
</gene>
<dbReference type="InterPro" id="IPR018076">
    <property type="entry name" value="T2SS_GspF_dom"/>
</dbReference>
<dbReference type="Gene3D" id="1.20.81.30">
    <property type="entry name" value="Type II secretion system (T2SS), domain F"/>
    <property type="match status" value="2"/>
</dbReference>
<feature type="transmembrane region" description="Helical" evidence="8">
    <location>
        <begin position="174"/>
        <end position="196"/>
    </location>
</feature>
<feature type="domain" description="Type II secretion system protein GspF" evidence="9">
    <location>
        <begin position="277"/>
        <end position="399"/>
    </location>
</feature>
<dbReference type="InterPro" id="IPR003004">
    <property type="entry name" value="GspF/PilC"/>
</dbReference>
<feature type="transmembrane region" description="Helical" evidence="8">
    <location>
        <begin position="216"/>
        <end position="242"/>
    </location>
</feature>
<dbReference type="FunFam" id="1.20.81.30:FF:000001">
    <property type="entry name" value="Type II secretion system protein F"/>
    <property type="match status" value="2"/>
</dbReference>
<dbReference type="RefSeq" id="WP_179456330.1">
    <property type="nucleotide sequence ID" value="NZ_BAAAPX010000001.1"/>
</dbReference>
<keyword evidence="7 8" id="KW-0472">Membrane</keyword>
<keyword evidence="3" id="KW-1003">Cell membrane</keyword>
<dbReference type="PANTHER" id="PTHR30012:SF0">
    <property type="entry name" value="TYPE II SECRETION SYSTEM PROTEIN F-RELATED"/>
    <property type="match status" value="1"/>
</dbReference>
<proteinExistence type="inferred from homology"/>
<dbReference type="Proteomes" id="UP000589620">
    <property type="component" value="Unassembled WGS sequence"/>
</dbReference>
<dbReference type="InterPro" id="IPR042094">
    <property type="entry name" value="T2SS_GspF_sf"/>
</dbReference>
<organism evidence="10 11">
    <name type="scientific">Leifsonia soli</name>
    <dbReference type="NCBI Taxonomy" id="582665"/>
    <lineage>
        <taxon>Bacteria</taxon>
        <taxon>Bacillati</taxon>
        <taxon>Actinomycetota</taxon>
        <taxon>Actinomycetes</taxon>
        <taxon>Micrococcales</taxon>
        <taxon>Microbacteriaceae</taxon>
        <taxon>Leifsonia</taxon>
    </lineage>
</organism>
<dbReference type="PANTHER" id="PTHR30012">
    <property type="entry name" value="GENERAL SECRETION PATHWAY PROTEIN"/>
    <property type="match status" value="1"/>
</dbReference>
<evidence type="ECO:0000313" key="11">
    <source>
        <dbReference type="Proteomes" id="UP000589620"/>
    </source>
</evidence>
<evidence type="ECO:0000313" key="10">
    <source>
        <dbReference type="EMBL" id="NYD74467.1"/>
    </source>
</evidence>
<comment type="similarity">
    <text evidence="2">Belongs to the GSP F family.</text>
</comment>
<sequence length="409" mass="43852">MSISTPYAYKGRDASGKIVKGRVDATSEAAVASRLRTMGLSPVSISEAAEGTGLNREIKLSAGSGVKLKELAVMSRQMATMIGAGLSLLRTLNILAEQNPNKKFTAVLSDVRNQVESGIAISDAMRRHAAVFPPLMINMVKAGETGGFLDGALEAVAENFEKEVKLRSAIKSALTYPVIVFCMTIVGVAAMLLFVVPIFEKMFAGLGKPLPLPTMILVQISHAMVFVVPVVAVAGILFAFWWPKHKNDESVRKRLDPFKLRMPVFGSLMKRIAIARFSRNFANMISAGVPILQALRIVGETSGNYVIQKALEEVAEGVRQGEAIATPLSKQSVFPSMVTQMVAVGEDAGSLETMLDKIADFYEQEVEATTEQLTALIEPLMIAFLGVVIGGMVVALYLPIFSIASAVGG</sequence>
<accession>A0A852SZZ7</accession>
<evidence type="ECO:0000259" key="9">
    <source>
        <dbReference type="Pfam" id="PF00482"/>
    </source>
</evidence>
<evidence type="ECO:0000256" key="5">
    <source>
        <dbReference type="ARBA" id="ARBA00022692"/>
    </source>
</evidence>
<keyword evidence="5 8" id="KW-0812">Transmembrane</keyword>
<feature type="domain" description="Type II secretion system protein GspF" evidence="9">
    <location>
        <begin position="75"/>
        <end position="197"/>
    </location>
</feature>
<keyword evidence="6 8" id="KW-1133">Transmembrane helix</keyword>
<dbReference type="EMBL" id="JACCBJ010000001">
    <property type="protein sequence ID" value="NYD74467.1"/>
    <property type="molecule type" value="Genomic_DNA"/>
</dbReference>
<feature type="transmembrane region" description="Helical" evidence="8">
    <location>
        <begin position="382"/>
        <end position="407"/>
    </location>
</feature>
<evidence type="ECO:0000256" key="2">
    <source>
        <dbReference type="ARBA" id="ARBA00005745"/>
    </source>
</evidence>
<name>A0A852SZZ7_9MICO</name>
<dbReference type="AlphaFoldDB" id="A0A852SZZ7"/>